<keyword evidence="12" id="KW-1185">Reference proteome</keyword>
<evidence type="ECO:0000256" key="2">
    <source>
        <dbReference type="ARBA" id="ARBA00005988"/>
    </source>
</evidence>
<evidence type="ECO:0000256" key="4">
    <source>
        <dbReference type="ARBA" id="ARBA00022723"/>
    </source>
</evidence>
<evidence type="ECO:0000256" key="7">
    <source>
        <dbReference type="ARBA" id="ARBA00023049"/>
    </source>
</evidence>
<dbReference type="PANTHER" id="PTHR11705:SF143">
    <property type="entry name" value="SLL0236 PROTEIN"/>
    <property type="match status" value="1"/>
</dbReference>
<organism evidence="11 12">
    <name type="scientific">Amycolatopsis minnesotensis</name>
    <dbReference type="NCBI Taxonomy" id="337894"/>
    <lineage>
        <taxon>Bacteria</taxon>
        <taxon>Bacillati</taxon>
        <taxon>Actinomycetota</taxon>
        <taxon>Actinomycetes</taxon>
        <taxon>Pseudonocardiales</taxon>
        <taxon>Pseudonocardiaceae</taxon>
        <taxon>Amycolatopsis</taxon>
    </lineage>
</organism>
<keyword evidence="5" id="KW-0378">Hydrolase</keyword>
<feature type="active site" description="Proton donor/acceptor" evidence="8">
    <location>
        <position position="378"/>
    </location>
</feature>
<keyword evidence="4" id="KW-0479">Metal-binding</keyword>
<dbReference type="Gene3D" id="3.40.630.10">
    <property type="entry name" value="Zn peptidases"/>
    <property type="match status" value="1"/>
</dbReference>
<proteinExistence type="inferred from homology"/>
<protein>
    <submittedName>
        <fullName evidence="11">M14 family metallopeptidase</fullName>
    </submittedName>
</protein>
<dbReference type="RefSeq" id="WP_344421736.1">
    <property type="nucleotide sequence ID" value="NZ_BAAANN010000017.1"/>
</dbReference>
<comment type="cofactor">
    <cofactor evidence="1">
        <name>Zn(2+)</name>
        <dbReference type="ChEBI" id="CHEBI:29105"/>
    </cofactor>
</comment>
<dbReference type="InterPro" id="IPR057247">
    <property type="entry name" value="CARBOXYPEPT_ZN_2"/>
</dbReference>
<keyword evidence="7" id="KW-0482">Metalloprotease</keyword>
<dbReference type="Proteomes" id="UP001501116">
    <property type="component" value="Unassembled WGS sequence"/>
</dbReference>
<comment type="similarity">
    <text evidence="2 8">Belongs to the peptidase M14 family.</text>
</comment>
<dbReference type="PROSITE" id="PS52035">
    <property type="entry name" value="PEPTIDASE_M14"/>
    <property type="match status" value="1"/>
</dbReference>
<dbReference type="InterPro" id="IPR033810">
    <property type="entry name" value="Carboxypeptidase_T"/>
</dbReference>
<evidence type="ECO:0000256" key="5">
    <source>
        <dbReference type="ARBA" id="ARBA00022801"/>
    </source>
</evidence>
<keyword evidence="6" id="KW-0862">Zinc</keyword>
<reference evidence="11 12" key="1">
    <citation type="journal article" date="2019" name="Int. J. Syst. Evol. Microbiol.">
        <title>The Global Catalogue of Microorganisms (GCM) 10K type strain sequencing project: providing services to taxonomists for standard genome sequencing and annotation.</title>
        <authorList>
            <consortium name="The Broad Institute Genomics Platform"/>
            <consortium name="The Broad Institute Genome Sequencing Center for Infectious Disease"/>
            <person name="Wu L."/>
            <person name="Ma J."/>
        </authorList>
    </citation>
    <scope>NUCLEOTIDE SEQUENCE [LARGE SCALE GENOMIC DNA]</scope>
    <source>
        <strain evidence="11 12">JCM 14545</strain>
    </source>
</reference>
<dbReference type="CDD" id="cd03859">
    <property type="entry name" value="M14_CPT"/>
    <property type="match status" value="1"/>
</dbReference>
<evidence type="ECO:0000256" key="3">
    <source>
        <dbReference type="ARBA" id="ARBA00022670"/>
    </source>
</evidence>
<evidence type="ECO:0000256" key="6">
    <source>
        <dbReference type="ARBA" id="ARBA00022833"/>
    </source>
</evidence>
<dbReference type="PANTHER" id="PTHR11705">
    <property type="entry name" value="PROTEASE FAMILY M14 CARBOXYPEPTIDASE A,B"/>
    <property type="match status" value="1"/>
</dbReference>
<evidence type="ECO:0000256" key="1">
    <source>
        <dbReference type="ARBA" id="ARBA00001947"/>
    </source>
</evidence>
<dbReference type="InterPro" id="IPR057246">
    <property type="entry name" value="CARBOXYPEPT_ZN_1"/>
</dbReference>
<sequence length="415" mass="45054">MFTRRRTWGALAAAAGLALLTATAPAHGDPAAPQRGLYEVHGATDAAKRTTVRNSGADVAGTRGDVMTVVATPKQADGLRAGGFALDQVGDFDQLLAQRSNAGGAHEPNDFPPGDEAYHTYAETTDALKKAVADHGDLAQLSSAGKSFEGRELNVLKIASKASEGKPEVLFTCNQHAREHLTTEMCLHIVQRFTDGYASDNAIKDMVDSHQIYVVPNMNPDGSEYDISGGKYQGWRKTRKPVPDSTEIGTDPNRNWGYKWGCCGGSSDDPSAEDYHGPSAFSEPETKAVSDFMAAHRFKAHIDFHTFSELVLWPYGYTKDDTAEGMSAEEAKRFADVGRQMADTNKYTPEQSSDLYVTDGDVNDWAWSKSKTLSYTFEMYPKDGGIDGFYPPASEIPEQTTRNDAAVDILVKQAG</sequence>
<feature type="chain" id="PRO_5045075480" evidence="9">
    <location>
        <begin position="29"/>
        <end position="415"/>
    </location>
</feature>
<keyword evidence="3" id="KW-0645">Protease</keyword>
<keyword evidence="9" id="KW-0732">Signal</keyword>
<dbReference type="EMBL" id="BAAANN010000017">
    <property type="protein sequence ID" value="GAA1966675.1"/>
    <property type="molecule type" value="Genomic_DNA"/>
</dbReference>
<evidence type="ECO:0000313" key="11">
    <source>
        <dbReference type="EMBL" id="GAA1966675.1"/>
    </source>
</evidence>
<evidence type="ECO:0000259" key="10">
    <source>
        <dbReference type="PROSITE" id="PS52035"/>
    </source>
</evidence>
<dbReference type="PROSITE" id="PS00133">
    <property type="entry name" value="CARBOXYPEPT_ZN_2"/>
    <property type="match status" value="1"/>
</dbReference>
<evidence type="ECO:0000256" key="9">
    <source>
        <dbReference type="SAM" id="SignalP"/>
    </source>
</evidence>
<evidence type="ECO:0000313" key="12">
    <source>
        <dbReference type="Proteomes" id="UP001501116"/>
    </source>
</evidence>
<dbReference type="PROSITE" id="PS00132">
    <property type="entry name" value="CARBOXYPEPT_ZN_1"/>
    <property type="match status" value="1"/>
</dbReference>
<feature type="signal peptide" evidence="9">
    <location>
        <begin position="1"/>
        <end position="28"/>
    </location>
</feature>
<evidence type="ECO:0000256" key="8">
    <source>
        <dbReference type="PROSITE-ProRule" id="PRU01379"/>
    </source>
</evidence>
<comment type="caution">
    <text evidence="11">The sequence shown here is derived from an EMBL/GenBank/DDBJ whole genome shotgun (WGS) entry which is preliminary data.</text>
</comment>
<dbReference type="PRINTS" id="PR00765">
    <property type="entry name" value="CRBOXYPTASEA"/>
</dbReference>
<dbReference type="Pfam" id="PF00246">
    <property type="entry name" value="Peptidase_M14"/>
    <property type="match status" value="1"/>
</dbReference>
<dbReference type="InterPro" id="IPR000834">
    <property type="entry name" value="Peptidase_M14"/>
</dbReference>
<dbReference type="SUPFAM" id="SSF53187">
    <property type="entry name" value="Zn-dependent exopeptidases"/>
    <property type="match status" value="1"/>
</dbReference>
<dbReference type="SMART" id="SM00631">
    <property type="entry name" value="Zn_pept"/>
    <property type="match status" value="1"/>
</dbReference>
<feature type="domain" description="Peptidase M14" evidence="10">
    <location>
        <begin position="117"/>
        <end position="414"/>
    </location>
</feature>
<name>A0ABN2RBP7_9PSEU</name>
<gene>
    <name evidence="11" type="ORF">GCM10009754_43970</name>
</gene>
<accession>A0ABN2RBP7</accession>